<sequence length="250" mass="27520">MITKEVLQARWKVLTFALLALASSVDNIIRFCYTKYLQACGDPSYPLFQELTHDSFMKNYSAFTWHHWFATDGPLIMVLFAAVLGGGLIAEEARTGPIFPLPSKPVRRTRLFLVRYAVSAGLLLAVSVLSSLVLALAGLTLRQPLEVQALLIATGLLWLVALVPLGLALFFSILFSDTLRPVVFSLLVMAGLVLLPIVLPNGGLQGLERYWNEQQAFLMGSFPLMASLICLVAVLVPLLAALLVFRRKAY</sequence>
<feature type="transmembrane region" description="Helical" evidence="1">
    <location>
        <begin position="111"/>
        <end position="137"/>
    </location>
</feature>
<gene>
    <name evidence="2" type="ORF">EPA93_04705</name>
</gene>
<evidence type="ECO:0000256" key="1">
    <source>
        <dbReference type="SAM" id="Phobius"/>
    </source>
</evidence>
<dbReference type="EMBL" id="CP035758">
    <property type="protein sequence ID" value="QBD75335.1"/>
    <property type="molecule type" value="Genomic_DNA"/>
</dbReference>
<feature type="transmembrane region" description="Helical" evidence="1">
    <location>
        <begin position="149"/>
        <end position="175"/>
    </location>
</feature>
<dbReference type="Proteomes" id="UP000290365">
    <property type="component" value="Chromosome"/>
</dbReference>
<organism evidence="2 3">
    <name type="scientific">Ktedonosporobacter rubrisoli</name>
    <dbReference type="NCBI Taxonomy" id="2509675"/>
    <lineage>
        <taxon>Bacteria</taxon>
        <taxon>Bacillati</taxon>
        <taxon>Chloroflexota</taxon>
        <taxon>Ktedonobacteria</taxon>
        <taxon>Ktedonobacterales</taxon>
        <taxon>Ktedonosporobacteraceae</taxon>
        <taxon>Ktedonosporobacter</taxon>
    </lineage>
</organism>
<keyword evidence="1" id="KW-0472">Membrane</keyword>
<keyword evidence="3" id="KW-1185">Reference proteome</keyword>
<dbReference type="RefSeq" id="WP_129885934.1">
    <property type="nucleotide sequence ID" value="NZ_CP035758.1"/>
</dbReference>
<dbReference type="OrthoDB" id="9800309at2"/>
<feature type="transmembrane region" description="Helical" evidence="1">
    <location>
        <begin position="182"/>
        <end position="202"/>
    </location>
</feature>
<reference evidence="2 3" key="1">
    <citation type="submission" date="2019-01" db="EMBL/GenBank/DDBJ databases">
        <title>Ktedonosporobacter rubrisoli SCAWS-G2.</title>
        <authorList>
            <person name="Huang Y."/>
            <person name="Yan B."/>
        </authorList>
    </citation>
    <scope>NUCLEOTIDE SEQUENCE [LARGE SCALE GENOMIC DNA]</scope>
    <source>
        <strain evidence="2 3">SCAWS-G2</strain>
    </source>
</reference>
<protein>
    <submittedName>
        <fullName evidence="2">ABC transporter permease</fullName>
    </submittedName>
</protein>
<name>A0A4P6JJN4_KTERU</name>
<keyword evidence="1" id="KW-0812">Transmembrane</keyword>
<dbReference type="KEGG" id="kbs:EPA93_04705"/>
<dbReference type="AlphaFoldDB" id="A0A4P6JJN4"/>
<keyword evidence="1" id="KW-1133">Transmembrane helix</keyword>
<evidence type="ECO:0000313" key="3">
    <source>
        <dbReference type="Proteomes" id="UP000290365"/>
    </source>
</evidence>
<feature type="transmembrane region" description="Helical" evidence="1">
    <location>
        <begin position="65"/>
        <end position="90"/>
    </location>
</feature>
<proteinExistence type="predicted"/>
<feature type="transmembrane region" description="Helical" evidence="1">
    <location>
        <begin position="222"/>
        <end position="245"/>
    </location>
</feature>
<evidence type="ECO:0000313" key="2">
    <source>
        <dbReference type="EMBL" id="QBD75335.1"/>
    </source>
</evidence>
<accession>A0A4P6JJN4</accession>